<gene>
    <name evidence="1" type="ORF">THAOC_16132</name>
</gene>
<accession>K0SQE5</accession>
<name>K0SQE5_THAOC</name>
<proteinExistence type="predicted"/>
<evidence type="ECO:0000313" key="1">
    <source>
        <dbReference type="EMBL" id="EJK63226.1"/>
    </source>
</evidence>
<comment type="caution">
    <text evidence="1">The sequence shown here is derived from an EMBL/GenBank/DDBJ whole genome shotgun (WGS) entry which is preliminary data.</text>
</comment>
<dbReference type="Proteomes" id="UP000266841">
    <property type="component" value="Unassembled WGS sequence"/>
</dbReference>
<evidence type="ECO:0000313" key="2">
    <source>
        <dbReference type="Proteomes" id="UP000266841"/>
    </source>
</evidence>
<sequence>MLEIPLSRFNRCPADINAQLRPVGYEPIARVMRRDLITRRASFVGLSTCRVGCAEQRRRLLVDLLPGSCLRSTLRGREQRWRARPYHRDWLDLLRWSLMFAYGHFIHGTASDCPSALDAVATWVSPTYFGIPVSSVSQCLVSSGALEALRPARENCAGPLLFDFSRSSKLPLNHSRRESTSPLQTLKRDRELVREQRNRNALEPHRRRALRSPKRANKSFAMTVLLQRTSSVMGRPFLFWPLCKYHWFVK</sequence>
<dbReference type="EMBL" id="AGNL01018373">
    <property type="protein sequence ID" value="EJK63226.1"/>
    <property type="molecule type" value="Genomic_DNA"/>
</dbReference>
<reference evidence="1 2" key="1">
    <citation type="journal article" date="2012" name="Genome Biol.">
        <title>Genome and low-iron response of an oceanic diatom adapted to chronic iron limitation.</title>
        <authorList>
            <person name="Lommer M."/>
            <person name="Specht M."/>
            <person name="Roy A.S."/>
            <person name="Kraemer L."/>
            <person name="Andreson R."/>
            <person name="Gutowska M.A."/>
            <person name="Wolf J."/>
            <person name="Bergner S.V."/>
            <person name="Schilhabel M.B."/>
            <person name="Klostermeier U.C."/>
            <person name="Beiko R.G."/>
            <person name="Rosenstiel P."/>
            <person name="Hippler M."/>
            <person name="Laroche J."/>
        </authorList>
    </citation>
    <scope>NUCLEOTIDE SEQUENCE [LARGE SCALE GENOMIC DNA]</scope>
    <source>
        <strain evidence="1 2">CCMP1005</strain>
    </source>
</reference>
<dbReference type="AlphaFoldDB" id="K0SQE5"/>
<protein>
    <submittedName>
        <fullName evidence="1">Uncharacterized protein</fullName>
    </submittedName>
</protein>
<keyword evidence="2" id="KW-1185">Reference proteome</keyword>
<organism evidence="1 2">
    <name type="scientific">Thalassiosira oceanica</name>
    <name type="common">Marine diatom</name>
    <dbReference type="NCBI Taxonomy" id="159749"/>
    <lineage>
        <taxon>Eukaryota</taxon>
        <taxon>Sar</taxon>
        <taxon>Stramenopiles</taxon>
        <taxon>Ochrophyta</taxon>
        <taxon>Bacillariophyta</taxon>
        <taxon>Coscinodiscophyceae</taxon>
        <taxon>Thalassiosirophycidae</taxon>
        <taxon>Thalassiosirales</taxon>
        <taxon>Thalassiosiraceae</taxon>
        <taxon>Thalassiosira</taxon>
    </lineage>
</organism>